<dbReference type="RefSeq" id="WP_093375153.1">
    <property type="nucleotide sequence ID" value="NZ_BNAN01000001.1"/>
</dbReference>
<dbReference type="AlphaFoldDB" id="A0A1I2DW06"/>
<proteinExistence type="predicted"/>
<dbReference type="EMBL" id="FONZ01000001">
    <property type="protein sequence ID" value="SFE84529.1"/>
    <property type="molecule type" value="Genomic_DNA"/>
</dbReference>
<protein>
    <recommendedName>
        <fullName evidence="3">Alpha/beta hydrolase family protein</fullName>
    </recommendedName>
</protein>
<dbReference type="SUPFAM" id="SSF53474">
    <property type="entry name" value="alpha/beta-Hydrolases"/>
    <property type="match status" value="1"/>
</dbReference>
<evidence type="ECO:0000313" key="1">
    <source>
        <dbReference type="EMBL" id="SFE84529.1"/>
    </source>
</evidence>
<organism evidence="1 2">
    <name type="scientific">Flavimobilis marinus</name>
    <dbReference type="NCBI Taxonomy" id="285351"/>
    <lineage>
        <taxon>Bacteria</taxon>
        <taxon>Bacillati</taxon>
        <taxon>Actinomycetota</taxon>
        <taxon>Actinomycetes</taxon>
        <taxon>Micrococcales</taxon>
        <taxon>Jonesiaceae</taxon>
        <taxon>Flavimobilis</taxon>
    </lineage>
</organism>
<dbReference type="Gene3D" id="3.40.50.1820">
    <property type="entry name" value="alpha/beta hydrolase"/>
    <property type="match status" value="1"/>
</dbReference>
<dbReference type="InterPro" id="IPR029058">
    <property type="entry name" value="AB_hydrolase_fold"/>
</dbReference>
<accession>A0A1I2DW06</accession>
<evidence type="ECO:0000313" key="2">
    <source>
        <dbReference type="Proteomes" id="UP000198520"/>
    </source>
</evidence>
<reference evidence="2" key="1">
    <citation type="submission" date="2016-10" db="EMBL/GenBank/DDBJ databases">
        <authorList>
            <person name="Varghese N."/>
            <person name="Submissions S."/>
        </authorList>
    </citation>
    <scope>NUCLEOTIDE SEQUENCE [LARGE SCALE GENOMIC DNA]</scope>
    <source>
        <strain evidence="2">DSM 19083</strain>
    </source>
</reference>
<dbReference type="Proteomes" id="UP000198520">
    <property type="component" value="Unassembled WGS sequence"/>
</dbReference>
<dbReference type="OrthoDB" id="6646510at2"/>
<dbReference type="STRING" id="285351.SAMN04488035_0757"/>
<sequence>MGGARPEFFLDGQFVGAPLAKGGVLTLRVPGLQGAKARSVSAVSGGRVLDGRALPSAKKRTTTKAPVQPAAILKDDPGKKGRYKTESFTYTAKSLKVAGYPSRLEMKALVVAPKGAKGKRPVVLFLHGRHGTCYVGEEVDLAWPCADGMKSIPSYRGYAEQQRLLASQGYVTVSVSANGINAQDAEVADAGSGARALVVREHLALLAKWNAGVKATGKDARVIKRVLSGHMNLKKVMTVGHSRGGEGVNRAALQEKKGDPFRIVAQVLVAPTDFGRQVAVGVPTTVLLPFCDGDVSDLQGQQYVDQGARIAAGDNSLKTSVLVMGANHNYFNTYWTPNATAAPASDDWWDAGDAACGSKARSRLKPAAQRAVGSTYIAAAARTFLTRSTSAVKLLDGTAVRAASAGRAVVLTSAVGGKRRAVVVPSSALKVKASVNASATVCDGFALDEGVGTPCTLDGSWASPHWLPSSYQTTGSPSPRALRFAWKKTGGAVTISAPRDLGSYRHIDLRVIADPSVTAGRFALVLRDASGRKVKIKSQNDAAHLPAAGETARLWAQTVRFTLPKRSRVNMSKIASISLVGTSARGKVYVLDGHLSSSGLRATKVTSKNVARFNVQDAVVTRDARQSEQTGYLTVPISNAFTSAARVWVEVSDLNAFAGYSGKYYTVQPGQREIKVPVVFAGDDIFTDDSFADQGGYGVRIEAKRNAVVDRVEGRLTVRNSAPRPTLSVEQTDVVAKPGGVVRWVLSLSAPMTQDYYGFATAVPPTLPGGELTLASAVPSWFAQFGQGAAKAMTFSQAGVVVGVSVPAYSTTTTIEVPVRDLAYVGDGRTLEFVVEPDGAFVPEPITLRARIEPKEG</sequence>
<keyword evidence="2" id="KW-1185">Reference proteome</keyword>
<gene>
    <name evidence="1" type="ORF">SAMN04488035_0757</name>
</gene>
<evidence type="ECO:0008006" key="3">
    <source>
        <dbReference type="Google" id="ProtNLM"/>
    </source>
</evidence>
<name>A0A1I2DW06_9MICO</name>